<dbReference type="InterPro" id="IPR011990">
    <property type="entry name" value="TPR-like_helical_dom_sf"/>
</dbReference>
<proteinExistence type="predicted"/>
<dbReference type="RefSeq" id="WP_317125118.1">
    <property type="nucleotide sequence ID" value="NZ_RBLC01000003.1"/>
</dbReference>
<dbReference type="EMBL" id="RBLC01000003">
    <property type="protein sequence ID" value="RKS21926.1"/>
    <property type="molecule type" value="Genomic_DNA"/>
</dbReference>
<reference evidence="4 5" key="1">
    <citation type="submission" date="2018-10" db="EMBL/GenBank/DDBJ databases">
        <title>Genomic Encyclopedia of Archaeal and Bacterial Type Strains, Phase II (KMG-II): from individual species to whole genera.</title>
        <authorList>
            <person name="Goeker M."/>
        </authorList>
    </citation>
    <scope>NUCLEOTIDE SEQUENCE [LARGE SCALE GENOMIC DNA]</scope>
    <source>
        <strain evidence="4 5">DSM 29537</strain>
    </source>
</reference>
<dbReference type="SMART" id="SM00028">
    <property type="entry name" value="TPR"/>
    <property type="match status" value="3"/>
</dbReference>
<accession>A0A495M776</accession>
<dbReference type="PROSITE" id="PS50005">
    <property type="entry name" value="TPR"/>
    <property type="match status" value="1"/>
</dbReference>
<protein>
    <submittedName>
        <fullName evidence="4">Tetratricopeptide repeat protein</fullName>
    </submittedName>
</protein>
<keyword evidence="2 3" id="KW-0802">TPR repeat</keyword>
<keyword evidence="1" id="KW-0677">Repeat</keyword>
<feature type="repeat" description="TPR" evidence="3">
    <location>
        <begin position="71"/>
        <end position="104"/>
    </location>
</feature>
<dbReference type="PANTHER" id="PTHR44943:SF8">
    <property type="entry name" value="TPR REPEAT-CONTAINING PROTEIN MJ0263"/>
    <property type="match status" value="1"/>
</dbReference>
<dbReference type="Proteomes" id="UP000277579">
    <property type="component" value="Unassembled WGS sequence"/>
</dbReference>
<dbReference type="Pfam" id="PF13181">
    <property type="entry name" value="TPR_8"/>
    <property type="match status" value="1"/>
</dbReference>
<evidence type="ECO:0000256" key="2">
    <source>
        <dbReference type="ARBA" id="ARBA00022803"/>
    </source>
</evidence>
<keyword evidence="5" id="KW-1185">Reference proteome</keyword>
<dbReference type="InterPro" id="IPR051685">
    <property type="entry name" value="Ycf3/AcsC/BcsC/TPR_MFPF"/>
</dbReference>
<evidence type="ECO:0000313" key="5">
    <source>
        <dbReference type="Proteomes" id="UP000277579"/>
    </source>
</evidence>
<evidence type="ECO:0000313" key="4">
    <source>
        <dbReference type="EMBL" id="RKS21926.1"/>
    </source>
</evidence>
<dbReference type="InterPro" id="IPR019734">
    <property type="entry name" value="TPR_rpt"/>
</dbReference>
<sequence>MEHYFYKKVVKARNKKADINLSTIYYFSLFSQINKIQPAIPNHFPIFETLKQNLLKRFFLILLLFPMVVFSQSEYAKGEQFFKRGEYEKAKEIFLAIYQKKPKDLGVIEYLGDIDGHAKKWDGAFGYYEKLVELKPSEANYHYKYGGALAMKAKESSKFKALGMIDDVEDAFKKAIELNPKHIEARWALVELYLQLPGIIGGSERKAQKYADELMVLSTVDGYLSKGHIAEYFKRYKEAEKYYKKAVETGGSKTTYKKLADLYKNKMKQPEKAKAVLDEYTEKSKT</sequence>
<name>A0A495M776_9FLAO</name>
<comment type="caution">
    <text evidence="4">The sequence shown here is derived from an EMBL/GenBank/DDBJ whole genome shotgun (WGS) entry which is preliminary data.</text>
</comment>
<organism evidence="4 5">
    <name type="scientific">Flavobacterium endophyticum</name>
    <dbReference type="NCBI Taxonomy" id="1540163"/>
    <lineage>
        <taxon>Bacteria</taxon>
        <taxon>Pseudomonadati</taxon>
        <taxon>Bacteroidota</taxon>
        <taxon>Flavobacteriia</taxon>
        <taxon>Flavobacteriales</taxon>
        <taxon>Flavobacteriaceae</taxon>
        <taxon>Flavobacterium</taxon>
    </lineage>
</organism>
<evidence type="ECO:0000256" key="3">
    <source>
        <dbReference type="PROSITE-ProRule" id="PRU00339"/>
    </source>
</evidence>
<evidence type="ECO:0000256" key="1">
    <source>
        <dbReference type="ARBA" id="ARBA00022737"/>
    </source>
</evidence>
<dbReference type="AlphaFoldDB" id="A0A495M776"/>
<gene>
    <name evidence="4" type="ORF">CLV94_2561</name>
</gene>
<dbReference type="SUPFAM" id="SSF48452">
    <property type="entry name" value="TPR-like"/>
    <property type="match status" value="1"/>
</dbReference>
<dbReference type="PANTHER" id="PTHR44943">
    <property type="entry name" value="CELLULOSE SYNTHASE OPERON PROTEIN C"/>
    <property type="match status" value="1"/>
</dbReference>
<dbReference type="Gene3D" id="1.25.40.10">
    <property type="entry name" value="Tetratricopeptide repeat domain"/>
    <property type="match status" value="2"/>
</dbReference>